<dbReference type="AlphaFoldDB" id="A0A420ERI0"/>
<comment type="caution">
    <text evidence="2">The sequence shown here is derived from an EMBL/GenBank/DDBJ whole genome shotgun (WGS) entry which is preliminary data.</text>
</comment>
<dbReference type="OrthoDB" id="7350221at2"/>
<sequence length="149" mass="16680">MTIETIAEAKYRAKNLREAMAVKGRALSHSQALELVAREQGARDWNTLRARLAQAPELSDAPDIASLRPGDRVEGRYMDQPFRGKMVDITSEGDDFRVSVHLDHPVDTVSFASFSNLRRRIRGTIGKNGLSSERNSKGIPHIIIEKIKQ</sequence>
<feature type="domain" description="Glyoxalase-related protein" evidence="1">
    <location>
        <begin position="3"/>
        <end position="145"/>
    </location>
</feature>
<name>A0A420ERI0_9SPHN</name>
<keyword evidence="3" id="KW-1185">Reference proteome</keyword>
<dbReference type="RefSeq" id="WP_120323189.1">
    <property type="nucleotide sequence ID" value="NZ_RAPF01000001.1"/>
</dbReference>
<dbReference type="EMBL" id="RAPF01000001">
    <property type="protein sequence ID" value="RKF23285.1"/>
    <property type="molecule type" value="Genomic_DNA"/>
</dbReference>
<gene>
    <name evidence="2" type="ORF">D6851_02065</name>
</gene>
<evidence type="ECO:0000313" key="3">
    <source>
        <dbReference type="Proteomes" id="UP000284395"/>
    </source>
</evidence>
<dbReference type="InterPro" id="IPR045517">
    <property type="entry name" value="Glyoxalase_8"/>
</dbReference>
<evidence type="ECO:0000313" key="2">
    <source>
        <dbReference type="EMBL" id="RKF23285.1"/>
    </source>
</evidence>
<reference evidence="2 3" key="1">
    <citation type="submission" date="2018-09" db="EMBL/GenBank/DDBJ databases">
        <title>Altererythrobacter spongiae sp. nov., isolated from a marine sponge.</title>
        <authorList>
            <person name="Zhuang L."/>
            <person name="Luo L."/>
        </authorList>
    </citation>
    <scope>NUCLEOTIDE SEQUENCE [LARGE SCALE GENOMIC DNA]</scope>
    <source>
        <strain evidence="2 3">HN-Y73</strain>
    </source>
</reference>
<organism evidence="2 3">
    <name type="scientific">Altericroceibacterium spongiae</name>
    <dbReference type="NCBI Taxonomy" id="2320269"/>
    <lineage>
        <taxon>Bacteria</taxon>
        <taxon>Pseudomonadati</taxon>
        <taxon>Pseudomonadota</taxon>
        <taxon>Alphaproteobacteria</taxon>
        <taxon>Sphingomonadales</taxon>
        <taxon>Erythrobacteraceae</taxon>
        <taxon>Altericroceibacterium</taxon>
    </lineage>
</organism>
<protein>
    <recommendedName>
        <fullName evidence="1">Glyoxalase-related protein domain-containing protein</fullName>
    </recommendedName>
</protein>
<dbReference type="Pfam" id="PF20066">
    <property type="entry name" value="Glyoxalase_8"/>
    <property type="match status" value="1"/>
</dbReference>
<evidence type="ECO:0000259" key="1">
    <source>
        <dbReference type="Pfam" id="PF20066"/>
    </source>
</evidence>
<proteinExistence type="predicted"/>
<dbReference type="Proteomes" id="UP000284395">
    <property type="component" value="Unassembled WGS sequence"/>
</dbReference>
<accession>A0A420ERI0</accession>